<proteinExistence type="predicted"/>
<dbReference type="AlphaFoldDB" id="A0A926VDU3"/>
<dbReference type="EMBL" id="JACJPW010000028">
    <property type="protein sequence ID" value="MBD2181960.1"/>
    <property type="molecule type" value="Genomic_DNA"/>
</dbReference>
<reference evidence="1" key="1">
    <citation type="journal article" date="2015" name="ISME J.">
        <title>Draft Genome Sequence of Streptomyces incarnatus NRRL8089, which Produces the Nucleoside Antibiotic Sinefungin.</title>
        <authorList>
            <person name="Oshima K."/>
            <person name="Hattori M."/>
            <person name="Shimizu H."/>
            <person name="Fukuda K."/>
            <person name="Nemoto M."/>
            <person name="Inagaki K."/>
            <person name="Tamura T."/>
        </authorList>
    </citation>
    <scope>NUCLEOTIDE SEQUENCE</scope>
    <source>
        <strain evidence="1">FACHB-1375</strain>
    </source>
</reference>
<name>A0A926VDU3_9CYAN</name>
<accession>A0A926VDU3</accession>
<dbReference type="RefSeq" id="WP_190464780.1">
    <property type="nucleotide sequence ID" value="NZ_JACJPW010000028.1"/>
</dbReference>
<comment type="caution">
    <text evidence="1">The sequence shown here is derived from an EMBL/GenBank/DDBJ whole genome shotgun (WGS) entry which is preliminary data.</text>
</comment>
<sequence length="90" mass="11402">MTNLDGIPPHLLSSEHYRQMLVRDGQRRYQEWHGEFLRHQEEFLKDRDSRSREIENLRNEIYEYHKRRTAESRNEFLRYQNKFLAEMRRY</sequence>
<protein>
    <submittedName>
        <fullName evidence="1">Uncharacterized protein</fullName>
    </submittedName>
</protein>
<evidence type="ECO:0000313" key="1">
    <source>
        <dbReference type="EMBL" id="MBD2181960.1"/>
    </source>
</evidence>
<dbReference type="Proteomes" id="UP000641646">
    <property type="component" value="Unassembled WGS sequence"/>
</dbReference>
<organism evidence="1 2">
    <name type="scientific">Aerosakkonema funiforme FACHB-1375</name>
    <dbReference type="NCBI Taxonomy" id="2949571"/>
    <lineage>
        <taxon>Bacteria</taxon>
        <taxon>Bacillati</taxon>
        <taxon>Cyanobacteriota</taxon>
        <taxon>Cyanophyceae</taxon>
        <taxon>Oscillatoriophycideae</taxon>
        <taxon>Aerosakkonematales</taxon>
        <taxon>Aerosakkonemataceae</taxon>
        <taxon>Aerosakkonema</taxon>
    </lineage>
</organism>
<evidence type="ECO:0000313" key="2">
    <source>
        <dbReference type="Proteomes" id="UP000641646"/>
    </source>
</evidence>
<keyword evidence="2" id="KW-1185">Reference proteome</keyword>
<reference evidence="1" key="2">
    <citation type="submission" date="2020-08" db="EMBL/GenBank/DDBJ databases">
        <authorList>
            <person name="Chen M."/>
            <person name="Teng W."/>
            <person name="Zhao L."/>
            <person name="Hu C."/>
            <person name="Zhou Y."/>
            <person name="Han B."/>
            <person name="Song L."/>
            <person name="Shu W."/>
        </authorList>
    </citation>
    <scope>NUCLEOTIDE SEQUENCE</scope>
    <source>
        <strain evidence="1">FACHB-1375</strain>
    </source>
</reference>
<gene>
    <name evidence="1" type="ORF">H6G03_12735</name>
</gene>